<feature type="non-terminal residue" evidence="1">
    <location>
        <position position="62"/>
    </location>
</feature>
<name>A0A816XK02_BRANA</name>
<accession>A0A816XK02</accession>
<evidence type="ECO:0000313" key="1">
    <source>
        <dbReference type="EMBL" id="CAF2147577.1"/>
    </source>
</evidence>
<organism evidence="1">
    <name type="scientific">Brassica napus</name>
    <name type="common">Rape</name>
    <dbReference type="NCBI Taxonomy" id="3708"/>
    <lineage>
        <taxon>Eukaryota</taxon>
        <taxon>Viridiplantae</taxon>
        <taxon>Streptophyta</taxon>
        <taxon>Embryophyta</taxon>
        <taxon>Tracheophyta</taxon>
        <taxon>Spermatophyta</taxon>
        <taxon>Magnoliopsida</taxon>
        <taxon>eudicotyledons</taxon>
        <taxon>Gunneridae</taxon>
        <taxon>Pentapetalae</taxon>
        <taxon>rosids</taxon>
        <taxon>malvids</taxon>
        <taxon>Brassicales</taxon>
        <taxon>Brassicaceae</taxon>
        <taxon>Brassiceae</taxon>
        <taxon>Brassica</taxon>
    </lineage>
</organism>
<protein>
    <submittedName>
        <fullName evidence="1">(rape) hypothetical protein</fullName>
    </submittedName>
</protein>
<dbReference type="AlphaFoldDB" id="A0A816XK02"/>
<sequence>ARSGDAQYVSITFIFGDSPSGAAITVALANSLPLRRFSGDAWTHRLCSSHPRLFLLASISFR</sequence>
<proteinExistence type="predicted"/>
<feature type="non-terminal residue" evidence="1">
    <location>
        <position position="1"/>
    </location>
</feature>
<reference evidence="1" key="1">
    <citation type="submission" date="2021-01" db="EMBL/GenBank/DDBJ databases">
        <authorList>
            <consortium name="Genoscope - CEA"/>
            <person name="William W."/>
        </authorList>
    </citation>
    <scope>NUCLEOTIDE SEQUENCE</scope>
</reference>
<dbReference type="EMBL" id="HG994355">
    <property type="protein sequence ID" value="CAF2147577.1"/>
    <property type="molecule type" value="Genomic_DNA"/>
</dbReference>
<gene>
    <name evidence="1" type="ORF">DARMORV10_A01P06540.1</name>
</gene>
<dbReference type="Proteomes" id="UP001295469">
    <property type="component" value="Chromosome A01"/>
</dbReference>